<evidence type="ECO:0000256" key="7">
    <source>
        <dbReference type="ARBA" id="ARBA00022833"/>
    </source>
</evidence>
<evidence type="ECO:0000256" key="9">
    <source>
        <dbReference type="SAM" id="MobiDB-lite"/>
    </source>
</evidence>
<dbReference type="InterPro" id="IPR010543">
    <property type="entry name" value="DUF1117"/>
</dbReference>
<evidence type="ECO:0000256" key="1">
    <source>
        <dbReference type="ARBA" id="ARBA00000900"/>
    </source>
</evidence>
<evidence type="ECO:0000256" key="8">
    <source>
        <dbReference type="PROSITE-ProRule" id="PRU00175"/>
    </source>
</evidence>
<dbReference type="InterPro" id="IPR013083">
    <property type="entry name" value="Znf_RING/FYVE/PHD"/>
</dbReference>
<dbReference type="CDD" id="cd16667">
    <property type="entry name" value="RING-H2_RNF126-like"/>
    <property type="match status" value="1"/>
</dbReference>
<dbReference type="SUPFAM" id="SSF57850">
    <property type="entry name" value="RING/U-box"/>
    <property type="match status" value="1"/>
</dbReference>
<evidence type="ECO:0000259" key="10">
    <source>
        <dbReference type="PROSITE" id="PS50089"/>
    </source>
</evidence>
<proteinExistence type="predicted"/>
<organism evidence="12">
    <name type="scientific">Davidia involucrata</name>
    <name type="common">Dove tree</name>
    <dbReference type="NCBI Taxonomy" id="16924"/>
    <lineage>
        <taxon>Eukaryota</taxon>
        <taxon>Viridiplantae</taxon>
        <taxon>Streptophyta</taxon>
        <taxon>Embryophyta</taxon>
        <taxon>Tracheophyta</taxon>
        <taxon>Spermatophyta</taxon>
        <taxon>Magnoliopsida</taxon>
        <taxon>eudicotyledons</taxon>
        <taxon>Gunneridae</taxon>
        <taxon>Pentapetalae</taxon>
        <taxon>asterids</taxon>
        <taxon>Cornales</taxon>
        <taxon>Nyssaceae</taxon>
        <taxon>Davidia</taxon>
    </lineage>
</organism>
<dbReference type="PANTHER" id="PTHR15710:SF217">
    <property type="entry name" value="E3 UBIQUITIN-PROTEIN LIGASE RDUF2"/>
    <property type="match status" value="1"/>
</dbReference>
<dbReference type="Pfam" id="PF06547">
    <property type="entry name" value="DUF1117"/>
    <property type="match status" value="1"/>
</dbReference>
<dbReference type="InterPro" id="IPR001841">
    <property type="entry name" value="Znf_RING"/>
</dbReference>
<feature type="compositionally biased region" description="Low complexity" evidence="9">
    <location>
        <begin position="342"/>
        <end position="361"/>
    </location>
</feature>
<dbReference type="GO" id="GO:0008270">
    <property type="term" value="F:zinc ion binding"/>
    <property type="evidence" value="ECO:0007669"/>
    <property type="project" value="UniProtKB-KW"/>
</dbReference>
<gene>
    <name evidence="11" type="ORF">Din_008038</name>
    <name evidence="12" type="ORF">Din_008041</name>
</gene>
<dbReference type="EMBL" id="GHES01008038">
    <property type="protein sequence ID" value="MPA38597.1"/>
    <property type="molecule type" value="Transcribed_RNA"/>
</dbReference>
<keyword evidence="4" id="KW-0479">Metal-binding</keyword>
<keyword evidence="6" id="KW-0833">Ubl conjugation pathway</keyword>
<keyword evidence="3 12" id="KW-0808">Transferase</keyword>
<dbReference type="GO" id="GO:0016567">
    <property type="term" value="P:protein ubiquitination"/>
    <property type="evidence" value="ECO:0007669"/>
    <property type="project" value="TreeGrafter"/>
</dbReference>
<comment type="catalytic activity">
    <reaction evidence="1">
        <text>S-ubiquitinyl-[E2 ubiquitin-conjugating enzyme]-L-cysteine + [acceptor protein]-L-lysine = [E2 ubiquitin-conjugating enzyme]-L-cysteine + N(6)-ubiquitinyl-[acceptor protein]-L-lysine.</text>
        <dbReference type="EC" id="2.3.2.27"/>
    </reaction>
</comment>
<protein>
    <recommendedName>
        <fullName evidence="2">RING-type E3 ubiquitin transferase</fullName>
        <ecNumber evidence="2">2.3.2.27</ecNumber>
    </recommendedName>
</protein>
<accession>A0A5B6Z360</accession>
<dbReference type="Pfam" id="PF13639">
    <property type="entry name" value="zf-RING_2"/>
    <property type="match status" value="1"/>
</dbReference>
<evidence type="ECO:0000256" key="4">
    <source>
        <dbReference type="ARBA" id="ARBA00022723"/>
    </source>
</evidence>
<evidence type="ECO:0000313" key="11">
    <source>
        <dbReference type="EMBL" id="MPA38597.1"/>
    </source>
</evidence>
<reference evidence="12" key="1">
    <citation type="submission" date="2019-08" db="EMBL/GenBank/DDBJ databases">
        <title>Reference gene set and small RNA set construction with multiple tissues from Davidia involucrata Baill.</title>
        <authorList>
            <person name="Yang H."/>
            <person name="Zhou C."/>
            <person name="Li G."/>
            <person name="Wang J."/>
            <person name="Gao P."/>
            <person name="Wang M."/>
            <person name="Wang R."/>
            <person name="Zhao Y."/>
        </authorList>
    </citation>
    <scope>NUCLEOTIDE SEQUENCE</scope>
    <source>
        <tissue evidence="12">Mixed with DoveR01_LX</tissue>
    </source>
</reference>
<evidence type="ECO:0000313" key="12">
    <source>
        <dbReference type="EMBL" id="MPA38600.1"/>
    </source>
</evidence>
<keyword evidence="12" id="KW-0012">Acyltransferase</keyword>
<feature type="compositionally biased region" description="Polar residues" evidence="9">
    <location>
        <begin position="66"/>
        <end position="75"/>
    </location>
</feature>
<evidence type="ECO:0000256" key="6">
    <source>
        <dbReference type="ARBA" id="ARBA00022786"/>
    </source>
</evidence>
<dbReference type="PROSITE" id="PS50089">
    <property type="entry name" value="ZF_RING_2"/>
    <property type="match status" value="1"/>
</dbReference>
<dbReference type="GO" id="GO:0061630">
    <property type="term" value="F:ubiquitin protein ligase activity"/>
    <property type="evidence" value="ECO:0007669"/>
    <property type="project" value="UniProtKB-EC"/>
</dbReference>
<keyword evidence="5 8" id="KW-0863">Zinc-finger</keyword>
<feature type="domain" description="RING-type" evidence="10">
    <location>
        <begin position="187"/>
        <end position="228"/>
    </location>
</feature>
<feature type="region of interest" description="Disordered" evidence="9">
    <location>
        <begin position="63"/>
        <end position="102"/>
    </location>
</feature>
<name>A0A5B6Z360_DAVIN</name>
<dbReference type="Gene3D" id="3.30.40.10">
    <property type="entry name" value="Zinc/RING finger domain, C3HC4 (zinc finger)"/>
    <property type="match status" value="1"/>
</dbReference>
<dbReference type="PANTHER" id="PTHR15710">
    <property type="entry name" value="E3 UBIQUITIN-PROTEIN LIGASE PRAJA"/>
    <property type="match status" value="1"/>
</dbReference>
<dbReference type="Pfam" id="PF14369">
    <property type="entry name" value="Zn_ribbon_19"/>
    <property type="match status" value="1"/>
</dbReference>
<evidence type="ECO:0000256" key="3">
    <source>
        <dbReference type="ARBA" id="ARBA00022679"/>
    </source>
</evidence>
<sequence>MSSTGSSSYWCYTCSQFVRVWNQDSITCPDCNGGFIEEIENPTRSGLTESRRRRFPAAAMYMIGNGRNSDQNSSPGFRRSRRNGGDRSNFNPVIVLRGPSDGGAGAPEGGGFELYYDDGAGSGLRPLPASMSEFLLGSGFDRILDQLAQIEVNGVGRVDHPPASKAAIESMPTIEIVENHIVSESHCAVCKEPFDLGTEAREMPCKHIYHSDCILPWLSLHNSCPVCRHELPTDGQDLAAAAEPNRGQNEQTQVTNDEETVGLTIWRLPGGGFAVGRFSGGRRGGDERELPVVYTEMDGGFNNNGAPRRISWASRGSVSRESGVLRRAFHNMFACFGGFGSSGSSSSSDSQTTRRSSSLSSVFTTSSRRRRAWAFEVNHGTRRW</sequence>
<dbReference type="EMBL" id="GHES01008041">
    <property type="protein sequence ID" value="MPA38600.1"/>
    <property type="molecule type" value="Transcribed_RNA"/>
</dbReference>
<dbReference type="SMART" id="SM00184">
    <property type="entry name" value="RING"/>
    <property type="match status" value="1"/>
</dbReference>
<dbReference type="EC" id="2.3.2.27" evidence="2"/>
<evidence type="ECO:0000256" key="5">
    <source>
        <dbReference type="ARBA" id="ARBA00022771"/>
    </source>
</evidence>
<evidence type="ECO:0000256" key="2">
    <source>
        <dbReference type="ARBA" id="ARBA00012483"/>
    </source>
</evidence>
<keyword evidence="7" id="KW-0862">Zinc</keyword>
<dbReference type="AlphaFoldDB" id="A0A5B6Z360"/>
<dbReference type="InterPro" id="IPR039525">
    <property type="entry name" value="RNF126-like_zinc-ribbon"/>
</dbReference>
<dbReference type="GO" id="GO:0005737">
    <property type="term" value="C:cytoplasm"/>
    <property type="evidence" value="ECO:0007669"/>
    <property type="project" value="TreeGrafter"/>
</dbReference>
<dbReference type="FunFam" id="3.30.40.10:FF:000022">
    <property type="entry name" value="E3 ubiquitin-protein ligase RING1-like"/>
    <property type="match status" value="1"/>
</dbReference>
<feature type="region of interest" description="Disordered" evidence="9">
    <location>
        <begin position="340"/>
        <end position="361"/>
    </location>
</feature>